<dbReference type="RefSeq" id="WP_129575613.1">
    <property type="nucleotide sequence ID" value="NZ_CP012672.1"/>
</dbReference>
<sequence>MAEPYDLLNPPSLGEQRLKLSRVLHDGQSTVPPARAFSPVDLQVDYSGCIPEGIVLPLELVVVAPSPSGFVRRTYRRVRPATVTFTPQEGGEHLVRIAEVGHARWWGSIVINVLGAELSPNQRI</sequence>
<gene>
    <name evidence="1" type="ORF">SOCE836_040480</name>
</gene>
<accession>A0A4P2QQW5</accession>
<proteinExistence type="predicted"/>
<dbReference type="EMBL" id="CP012672">
    <property type="protein sequence ID" value="AUX31913.1"/>
    <property type="molecule type" value="Genomic_DNA"/>
</dbReference>
<organism evidence="1 2">
    <name type="scientific">Sorangium cellulosum</name>
    <name type="common">Polyangium cellulosum</name>
    <dbReference type="NCBI Taxonomy" id="56"/>
    <lineage>
        <taxon>Bacteria</taxon>
        <taxon>Pseudomonadati</taxon>
        <taxon>Myxococcota</taxon>
        <taxon>Polyangia</taxon>
        <taxon>Polyangiales</taxon>
        <taxon>Polyangiaceae</taxon>
        <taxon>Sorangium</taxon>
    </lineage>
</organism>
<name>A0A4P2QQW5_SORCE</name>
<evidence type="ECO:0000313" key="1">
    <source>
        <dbReference type="EMBL" id="AUX31913.1"/>
    </source>
</evidence>
<evidence type="ECO:0000313" key="2">
    <source>
        <dbReference type="Proteomes" id="UP000295497"/>
    </source>
</evidence>
<protein>
    <submittedName>
        <fullName evidence="1">Uncharacterized protein</fullName>
    </submittedName>
</protein>
<dbReference type="Proteomes" id="UP000295497">
    <property type="component" value="Chromosome"/>
</dbReference>
<dbReference type="AlphaFoldDB" id="A0A4P2QQW5"/>
<reference evidence="1 2" key="1">
    <citation type="submission" date="2015-09" db="EMBL/GenBank/DDBJ databases">
        <title>Sorangium comparison.</title>
        <authorList>
            <person name="Zaburannyi N."/>
            <person name="Bunk B."/>
            <person name="Overmann J."/>
            <person name="Mueller R."/>
        </authorList>
    </citation>
    <scope>NUCLEOTIDE SEQUENCE [LARGE SCALE GENOMIC DNA]</scope>
    <source>
        <strain evidence="1 2">So ce836</strain>
    </source>
</reference>